<dbReference type="PANTHER" id="PTHR48081">
    <property type="entry name" value="AB HYDROLASE SUPERFAMILY PROTEIN C4A8.06C"/>
    <property type="match status" value="1"/>
</dbReference>
<proteinExistence type="predicted"/>
<reference evidence="3 5" key="1">
    <citation type="submission" date="2020-01" db="EMBL/GenBank/DDBJ databases">
        <authorList>
            <consortium name="DOE Joint Genome Institute"/>
            <person name="Haridas S."/>
            <person name="Albert R."/>
            <person name="Binder M."/>
            <person name="Bloem J."/>
            <person name="Labutti K."/>
            <person name="Salamov A."/>
            <person name="Andreopoulos B."/>
            <person name="Baker S.E."/>
            <person name="Barry K."/>
            <person name="Bills G."/>
            <person name="Bluhm B.H."/>
            <person name="Cannon C."/>
            <person name="Castanera R."/>
            <person name="Culley D.E."/>
            <person name="Daum C."/>
            <person name="Ezra D."/>
            <person name="Gonzalez J.B."/>
            <person name="Henrissat B."/>
            <person name="Kuo A."/>
            <person name="Liang C."/>
            <person name="Lipzen A."/>
            <person name="Lutzoni F."/>
            <person name="Magnuson J."/>
            <person name="Mondo S."/>
            <person name="Nolan M."/>
            <person name="Ohm R."/>
            <person name="Pangilinan J."/>
            <person name="Park H.-J."/>
            <person name="Ramirez L."/>
            <person name="Alfaro M."/>
            <person name="Sun H."/>
            <person name="Tritt A."/>
            <person name="Yoshinaga Y."/>
            <person name="Zwiers L.-H."/>
            <person name="Turgeon B.G."/>
            <person name="Goodwin S.B."/>
            <person name="Spatafora J.W."/>
            <person name="Crous P.W."/>
            <person name="Grigoriev I.V."/>
        </authorList>
    </citation>
    <scope>NUCLEOTIDE SEQUENCE</scope>
    <source>
        <strain evidence="3 5">CBS 781.70</strain>
    </source>
</reference>
<evidence type="ECO:0000256" key="1">
    <source>
        <dbReference type="ARBA" id="ARBA00022801"/>
    </source>
</evidence>
<dbReference type="RefSeq" id="XP_033533568.1">
    <property type="nucleotide sequence ID" value="XM_033675778.1"/>
</dbReference>
<accession>A0A6G1G1F1</accession>
<evidence type="ECO:0000313" key="4">
    <source>
        <dbReference type="Proteomes" id="UP000504638"/>
    </source>
</evidence>
<name>A0A6G1G1F1_9PEZI</name>
<dbReference type="OrthoDB" id="19653at2759"/>
<dbReference type="PANTHER" id="PTHR48081:SF3">
    <property type="entry name" value="ALPHA_BETA HYDROLASE FOLD-3 DOMAIN-CONTAINING PROTEIN"/>
    <property type="match status" value="1"/>
</dbReference>
<dbReference type="EMBL" id="ML975159">
    <property type="protein sequence ID" value="KAF1811937.1"/>
    <property type="molecule type" value="Genomic_DNA"/>
</dbReference>
<dbReference type="InterPro" id="IPR029058">
    <property type="entry name" value="AB_hydrolase_fold"/>
</dbReference>
<evidence type="ECO:0000313" key="3">
    <source>
        <dbReference type="EMBL" id="KAF1811937.1"/>
    </source>
</evidence>
<dbReference type="Proteomes" id="UP000504638">
    <property type="component" value="Unplaced"/>
</dbReference>
<dbReference type="Pfam" id="PF07859">
    <property type="entry name" value="Abhydrolase_3"/>
    <property type="match status" value="1"/>
</dbReference>
<dbReference type="GeneID" id="54416348"/>
<dbReference type="InterPro" id="IPR050300">
    <property type="entry name" value="GDXG_lipolytic_enzyme"/>
</dbReference>
<evidence type="ECO:0000313" key="5">
    <source>
        <dbReference type="RefSeq" id="XP_033533568.1"/>
    </source>
</evidence>
<keyword evidence="4" id="KW-1185">Reference proteome</keyword>
<feature type="domain" description="Alpha/beta hydrolase fold-3" evidence="2">
    <location>
        <begin position="56"/>
        <end position="191"/>
    </location>
</feature>
<dbReference type="InterPro" id="IPR013094">
    <property type="entry name" value="AB_hydrolase_3"/>
</dbReference>
<dbReference type="SUPFAM" id="SSF53474">
    <property type="entry name" value="alpha/beta-Hydrolases"/>
    <property type="match status" value="1"/>
</dbReference>
<evidence type="ECO:0000259" key="2">
    <source>
        <dbReference type="Pfam" id="PF07859"/>
    </source>
</evidence>
<dbReference type="GO" id="GO:0016787">
    <property type="term" value="F:hydrolase activity"/>
    <property type="evidence" value="ECO:0007669"/>
    <property type="project" value="UniProtKB-KW"/>
</dbReference>
<organism evidence="3">
    <name type="scientific">Eremomyces bilateralis CBS 781.70</name>
    <dbReference type="NCBI Taxonomy" id="1392243"/>
    <lineage>
        <taxon>Eukaryota</taxon>
        <taxon>Fungi</taxon>
        <taxon>Dikarya</taxon>
        <taxon>Ascomycota</taxon>
        <taxon>Pezizomycotina</taxon>
        <taxon>Dothideomycetes</taxon>
        <taxon>Dothideomycetes incertae sedis</taxon>
        <taxon>Eremomycetales</taxon>
        <taxon>Eremomycetaceae</taxon>
        <taxon>Eremomyces</taxon>
    </lineage>
</organism>
<protein>
    <submittedName>
        <fullName evidence="3 5">Alpha/beta-hydrolase</fullName>
    </submittedName>
</protein>
<sequence>MPIPTKDYCRNGTDRPARFAAFRVIDTSYKQIGRHSICVSILVPKFIRAGKRPLIVRWHGGYLVSGSRLLPEWFPKWLLEYAVARGAIILSPDYRLLPEATGQDILNDMRDFWKWVQRTLTHVLPRTSGPRRIAPDLTNILCTGESAGGYLAIQSLLHLCRQALFPSLDRLYKPIVMRALILGFPSLDLRSPWFSKAGPKSIMNSEPWGDVKILQEHMLNLPHGEVVTSDPTRKRIELARIIIQHGQMTRLLGNRTELFPLECLGILQMFLNQAPNGRHPFIWIYHGDKDTAVPFDGTKRFVSQIHHEVPQVQIKLSIGQGMEHGYDTALGMDEGWVRQGLQIIDRYWGGDG</sequence>
<reference evidence="5" key="3">
    <citation type="submission" date="2025-04" db="UniProtKB">
        <authorList>
            <consortium name="RefSeq"/>
        </authorList>
    </citation>
    <scope>IDENTIFICATION</scope>
    <source>
        <strain evidence="5">CBS 781.70</strain>
    </source>
</reference>
<keyword evidence="1 3" id="KW-0378">Hydrolase</keyword>
<dbReference type="AlphaFoldDB" id="A0A6G1G1F1"/>
<dbReference type="Gene3D" id="3.40.50.1820">
    <property type="entry name" value="alpha/beta hydrolase"/>
    <property type="match status" value="1"/>
</dbReference>
<gene>
    <name evidence="3 5" type="ORF">P152DRAFT_38330</name>
</gene>
<reference evidence="5" key="2">
    <citation type="submission" date="2020-04" db="EMBL/GenBank/DDBJ databases">
        <authorList>
            <consortium name="NCBI Genome Project"/>
        </authorList>
    </citation>
    <scope>NUCLEOTIDE SEQUENCE</scope>
    <source>
        <strain evidence="5">CBS 781.70</strain>
    </source>
</reference>